<feature type="domain" description="SWIM-type" evidence="2">
    <location>
        <begin position="47"/>
        <end position="81"/>
    </location>
</feature>
<dbReference type="EMBL" id="JARJCW010000067">
    <property type="protein sequence ID" value="KAJ7199580.1"/>
    <property type="molecule type" value="Genomic_DNA"/>
</dbReference>
<dbReference type="GO" id="GO:0008270">
    <property type="term" value="F:zinc ion binding"/>
    <property type="evidence" value="ECO:0007669"/>
    <property type="project" value="UniProtKB-KW"/>
</dbReference>
<protein>
    <recommendedName>
        <fullName evidence="2">SWIM-type domain-containing protein</fullName>
    </recommendedName>
</protein>
<evidence type="ECO:0000259" key="2">
    <source>
        <dbReference type="PROSITE" id="PS50966"/>
    </source>
</evidence>
<accession>A0AAD6Y8L7</accession>
<name>A0AAD6Y8L7_9AGAR</name>
<keyword evidence="1" id="KW-0863">Zinc-finger</keyword>
<dbReference type="PROSITE" id="PS50966">
    <property type="entry name" value="ZF_SWIM"/>
    <property type="match status" value="1"/>
</dbReference>
<proteinExistence type="predicted"/>
<evidence type="ECO:0000313" key="3">
    <source>
        <dbReference type="EMBL" id="KAJ7199580.1"/>
    </source>
</evidence>
<evidence type="ECO:0000313" key="4">
    <source>
        <dbReference type="Proteomes" id="UP001219525"/>
    </source>
</evidence>
<dbReference type="InterPro" id="IPR007527">
    <property type="entry name" value="Znf_SWIM"/>
</dbReference>
<dbReference type="Proteomes" id="UP001219525">
    <property type="component" value="Unassembled WGS sequence"/>
</dbReference>
<gene>
    <name evidence="3" type="ORF">GGX14DRAFT_372903</name>
</gene>
<sequence>MKQLLNLFTNDKARVYIAWLIHLVCKHRFTISHILKIMHQSTSVFHYIAVLSDQRYMCDCSMEPNLGIPCWHYFRVWIDVQ</sequence>
<keyword evidence="1" id="KW-0479">Metal-binding</keyword>
<organism evidence="3 4">
    <name type="scientific">Mycena pura</name>
    <dbReference type="NCBI Taxonomy" id="153505"/>
    <lineage>
        <taxon>Eukaryota</taxon>
        <taxon>Fungi</taxon>
        <taxon>Dikarya</taxon>
        <taxon>Basidiomycota</taxon>
        <taxon>Agaricomycotina</taxon>
        <taxon>Agaricomycetes</taxon>
        <taxon>Agaricomycetidae</taxon>
        <taxon>Agaricales</taxon>
        <taxon>Marasmiineae</taxon>
        <taxon>Mycenaceae</taxon>
        <taxon>Mycena</taxon>
    </lineage>
</organism>
<keyword evidence="4" id="KW-1185">Reference proteome</keyword>
<comment type="caution">
    <text evidence="3">The sequence shown here is derived from an EMBL/GenBank/DDBJ whole genome shotgun (WGS) entry which is preliminary data.</text>
</comment>
<reference evidence="3" key="1">
    <citation type="submission" date="2023-03" db="EMBL/GenBank/DDBJ databases">
        <title>Massive genome expansion in bonnet fungi (Mycena s.s.) driven by repeated elements and novel gene families across ecological guilds.</title>
        <authorList>
            <consortium name="Lawrence Berkeley National Laboratory"/>
            <person name="Harder C.B."/>
            <person name="Miyauchi S."/>
            <person name="Viragh M."/>
            <person name="Kuo A."/>
            <person name="Thoen E."/>
            <person name="Andreopoulos B."/>
            <person name="Lu D."/>
            <person name="Skrede I."/>
            <person name="Drula E."/>
            <person name="Henrissat B."/>
            <person name="Morin E."/>
            <person name="Kohler A."/>
            <person name="Barry K."/>
            <person name="LaButti K."/>
            <person name="Morin E."/>
            <person name="Salamov A."/>
            <person name="Lipzen A."/>
            <person name="Mereny Z."/>
            <person name="Hegedus B."/>
            <person name="Baldrian P."/>
            <person name="Stursova M."/>
            <person name="Weitz H."/>
            <person name="Taylor A."/>
            <person name="Grigoriev I.V."/>
            <person name="Nagy L.G."/>
            <person name="Martin F."/>
            <person name="Kauserud H."/>
        </authorList>
    </citation>
    <scope>NUCLEOTIDE SEQUENCE</scope>
    <source>
        <strain evidence="3">9144</strain>
    </source>
</reference>
<dbReference type="AlphaFoldDB" id="A0AAD6Y8L7"/>
<evidence type="ECO:0000256" key="1">
    <source>
        <dbReference type="PROSITE-ProRule" id="PRU00325"/>
    </source>
</evidence>
<keyword evidence="1" id="KW-0862">Zinc</keyword>